<protein>
    <submittedName>
        <fullName evidence="4">Hemerythrin family protein</fullName>
    </submittedName>
</protein>
<sequence length="119" mass="14308">MFEESEPGFERINVALEQLAEHLSRQFSQEERAMKLAAYPDLLQHRRQHQRALEQLAWYIGRWKSRRNIWEIQDFIKQSLLAWFLNHAYTSDKAAALFTLEQKGGLNDPHTDYSWFVWQ</sequence>
<evidence type="ECO:0000313" key="4">
    <source>
        <dbReference type="EMBL" id="QLQ32646.1"/>
    </source>
</evidence>
<dbReference type="AlphaFoldDB" id="A0A7L6AU46"/>
<dbReference type="Gene3D" id="1.20.120.50">
    <property type="entry name" value="Hemerythrin-like"/>
    <property type="match status" value="1"/>
</dbReference>
<evidence type="ECO:0000256" key="2">
    <source>
        <dbReference type="ARBA" id="ARBA00022723"/>
    </source>
</evidence>
<dbReference type="Proteomes" id="UP000510621">
    <property type="component" value="Chromosome"/>
</dbReference>
<dbReference type="InterPro" id="IPR035938">
    <property type="entry name" value="Hemerythrin-like_sf"/>
</dbReference>
<accession>A0A7L6AU46</accession>
<proteinExistence type="inferred from homology"/>
<dbReference type="SUPFAM" id="SSF47188">
    <property type="entry name" value="Hemerythrin-like"/>
    <property type="match status" value="1"/>
</dbReference>
<evidence type="ECO:0000256" key="3">
    <source>
        <dbReference type="ARBA" id="ARBA00023004"/>
    </source>
</evidence>
<dbReference type="KEGG" id="this:HZT40_14805"/>
<keyword evidence="3" id="KW-0408">Iron</keyword>
<evidence type="ECO:0000256" key="1">
    <source>
        <dbReference type="ARBA" id="ARBA00010587"/>
    </source>
</evidence>
<gene>
    <name evidence="4" type="ORF">HZT40_14805</name>
</gene>
<name>A0A7L6AU46_9GAMM</name>
<keyword evidence="2" id="KW-0479">Metal-binding</keyword>
<reference evidence="4" key="1">
    <citation type="submission" date="2020-06" db="EMBL/GenBank/DDBJ databases">
        <title>Analysis procedures for assessing recovery of high quality, complete, closed genomes from Nanopore long read metagenome sequencing.</title>
        <authorList>
            <person name="Bessarab I."/>
            <person name="Arumugam K."/>
            <person name="Haryono M."/>
            <person name="Liu X."/>
            <person name="Roy S."/>
            <person name="Zuniga-Montanez R.E."/>
            <person name="Qiu G."/>
            <person name="Drautz-Moses D.I."/>
            <person name="Law Y.Y."/>
            <person name="Wuertz S."/>
            <person name="Lauro F.M."/>
            <person name="Huson D.H."/>
            <person name="Williams R.B."/>
        </authorList>
    </citation>
    <scope>NUCLEOTIDE SEQUENCE [LARGE SCALE GENOMIC DNA]</scope>
    <source>
        <strain evidence="4">SSD2</strain>
    </source>
</reference>
<evidence type="ECO:0000313" key="5">
    <source>
        <dbReference type="Proteomes" id="UP000510621"/>
    </source>
</evidence>
<dbReference type="CDD" id="cd12107">
    <property type="entry name" value="Hemerythrin"/>
    <property type="match status" value="1"/>
</dbReference>
<dbReference type="EMBL" id="CP059265">
    <property type="protein sequence ID" value="QLQ32646.1"/>
    <property type="molecule type" value="Genomic_DNA"/>
</dbReference>
<dbReference type="InterPro" id="IPR012827">
    <property type="entry name" value="Hemerythrin_metal-bd"/>
</dbReference>
<keyword evidence="5" id="KW-1185">Reference proteome</keyword>
<comment type="similarity">
    <text evidence="1">Belongs to the hemerythrin family.</text>
</comment>
<organism evidence="4 5">
    <name type="scientific">Candidatus Thiothrix singaporensis</name>
    <dbReference type="NCBI Taxonomy" id="2799669"/>
    <lineage>
        <taxon>Bacteria</taxon>
        <taxon>Pseudomonadati</taxon>
        <taxon>Pseudomonadota</taxon>
        <taxon>Gammaproteobacteria</taxon>
        <taxon>Thiotrichales</taxon>
        <taxon>Thiotrichaceae</taxon>
        <taxon>Thiothrix</taxon>
    </lineage>
</organism>
<dbReference type="GO" id="GO:0046872">
    <property type="term" value="F:metal ion binding"/>
    <property type="evidence" value="ECO:0007669"/>
    <property type="project" value="UniProtKB-KW"/>
</dbReference>